<comment type="caution">
    <text evidence="1">The sequence shown here is derived from an EMBL/GenBank/DDBJ whole genome shotgun (WGS) entry which is preliminary data.</text>
</comment>
<organism evidence="1 2">
    <name type="scientific">Novosphingobium fluoreni</name>
    <dbReference type="NCBI Taxonomy" id="1391222"/>
    <lineage>
        <taxon>Bacteria</taxon>
        <taxon>Pseudomonadati</taxon>
        <taxon>Pseudomonadota</taxon>
        <taxon>Alphaproteobacteria</taxon>
        <taxon>Sphingomonadales</taxon>
        <taxon>Sphingomonadaceae</taxon>
        <taxon>Novosphingobium</taxon>
    </lineage>
</organism>
<dbReference type="EMBL" id="JACIDY010000004">
    <property type="protein sequence ID" value="MBB3940428.1"/>
    <property type="molecule type" value="Genomic_DNA"/>
</dbReference>
<gene>
    <name evidence="1" type="ORF">GGR39_002085</name>
</gene>
<keyword evidence="2" id="KW-1185">Reference proteome</keyword>
<accession>A0A7W6FYM1</accession>
<dbReference type="AlphaFoldDB" id="A0A7W6FYM1"/>
<evidence type="ECO:0008006" key="3">
    <source>
        <dbReference type="Google" id="ProtNLM"/>
    </source>
</evidence>
<name>A0A7W6FYM1_9SPHN</name>
<dbReference type="Proteomes" id="UP000561459">
    <property type="component" value="Unassembled WGS sequence"/>
</dbReference>
<evidence type="ECO:0000313" key="2">
    <source>
        <dbReference type="Proteomes" id="UP000561459"/>
    </source>
</evidence>
<sequence>MINAIATPQQFAAERDVAAMWETDVVKRARATVGYSFAMAHGIDVPEDERETFDAAMDEYVTNYLFKAAASDGAHPRFVRDFMPAYEWDGRQVHGARMGGDNPDNIYQLAGITHGGRYRVTGTSTGKPPAQISLTLTGNYGTSVTIHTLESHELQCDADGGFVLTIDDRPANGRPNHLTTAPHVKFLFVRQSLEDWATECGYALAIERIDPVDTPPLTVGQMAEQGAFRAAEEVPLYFWFHRLFSGLPVNAVRPPLISASVGGLVTQAGVQGWFQLDADDVVLIRYQPAGAAYVALELTDWWFRSLEADRRTSSLTRAQSVADEDGWITVVLARRDPGVMNWLDAGDRERVLFLGRWQGLPSQVIAGGPQIETTVMKRDALPMALLDRQAITAEGRQRQIDDRVAAWNRRITV</sequence>
<protein>
    <recommendedName>
        <fullName evidence="3">DUF1214 domain-containing protein</fullName>
    </recommendedName>
</protein>
<proteinExistence type="predicted"/>
<evidence type="ECO:0000313" key="1">
    <source>
        <dbReference type="EMBL" id="MBB3940428.1"/>
    </source>
</evidence>
<reference evidence="1 2" key="1">
    <citation type="submission" date="2020-08" db="EMBL/GenBank/DDBJ databases">
        <title>Genomic Encyclopedia of Type Strains, Phase IV (KMG-IV): sequencing the most valuable type-strain genomes for metagenomic binning, comparative biology and taxonomic classification.</title>
        <authorList>
            <person name="Goeker M."/>
        </authorList>
    </citation>
    <scope>NUCLEOTIDE SEQUENCE [LARGE SCALE GENOMIC DNA]</scope>
    <source>
        <strain evidence="1 2">DSM 27568</strain>
    </source>
</reference>